<evidence type="ECO:0000256" key="1">
    <source>
        <dbReference type="SAM" id="MobiDB-lite"/>
    </source>
</evidence>
<dbReference type="HOGENOM" id="CLU_1595811_0_0_1"/>
<evidence type="ECO:0000313" key="3">
    <source>
        <dbReference type="Proteomes" id="UP000008698"/>
    </source>
</evidence>
<keyword evidence="3" id="KW-1185">Reference proteome</keyword>
<feature type="region of interest" description="Disordered" evidence="1">
    <location>
        <begin position="35"/>
        <end position="77"/>
    </location>
</feature>
<organism evidence="3">
    <name type="scientific">Verticillium alfalfae (strain VaMs.102 / ATCC MYA-4576 / FGSC 10136)</name>
    <name type="common">Verticillium wilt of alfalfa</name>
    <name type="synonym">Verticillium albo-atrum</name>
    <dbReference type="NCBI Taxonomy" id="526221"/>
    <lineage>
        <taxon>Eukaryota</taxon>
        <taxon>Fungi</taxon>
        <taxon>Dikarya</taxon>
        <taxon>Ascomycota</taxon>
        <taxon>Pezizomycotina</taxon>
        <taxon>Sordariomycetes</taxon>
        <taxon>Hypocreomycetidae</taxon>
        <taxon>Glomerellales</taxon>
        <taxon>Plectosphaerellaceae</taxon>
        <taxon>Verticillium</taxon>
    </lineage>
</organism>
<feature type="compositionally biased region" description="Low complexity" evidence="1">
    <location>
        <begin position="46"/>
        <end position="56"/>
    </location>
</feature>
<protein>
    <submittedName>
        <fullName evidence="2">Predicted protein</fullName>
    </submittedName>
</protein>
<dbReference type="Proteomes" id="UP000008698">
    <property type="component" value="Unassembled WGS sequence"/>
</dbReference>
<dbReference type="GeneID" id="9534791"/>
<accession>C9SMK7</accession>
<dbReference type="RefSeq" id="XP_003003689.1">
    <property type="nucleotide sequence ID" value="XM_003003643.1"/>
</dbReference>
<feature type="compositionally biased region" description="Acidic residues" evidence="1">
    <location>
        <begin position="61"/>
        <end position="72"/>
    </location>
</feature>
<dbReference type="AlphaFoldDB" id="C9SMK7"/>
<dbReference type="EMBL" id="DS985220">
    <property type="protein sequence ID" value="EEY20022.1"/>
    <property type="molecule type" value="Genomic_DNA"/>
</dbReference>
<name>C9SMK7_VERA1</name>
<proteinExistence type="predicted"/>
<gene>
    <name evidence="2" type="ORF">VDBG_06131</name>
</gene>
<dbReference type="eggNOG" id="ENOG502RW1Z">
    <property type="taxonomic scope" value="Eukaryota"/>
</dbReference>
<reference evidence="3" key="1">
    <citation type="journal article" date="2011" name="PLoS Pathog.">
        <title>Comparative genomics yields insights into niche adaptation of plant vascular wilt pathogens.</title>
        <authorList>
            <person name="Klosterman S.J."/>
            <person name="Subbarao K.V."/>
            <person name="Kang S."/>
            <person name="Veronese P."/>
            <person name="Gold S.E."/>
            <person name="Thomma B.P.H.J."/>
            <person name="Chen Z."/>
            <person name="Henrissat B."/>
            <person name="Lee Y.-H."/>
            <person name="Park J."/>
            <person name="Garcia-Pedrajas M.D."/>
            <person name="Barbara D.J."/>
            <person name="Anchieta A."/>
            <person name="de Jonge R."/>
            <person name="Santhanam P."/>
            <person name="Maruthachalam K."/>
            <person name="Atallah Z."/>
            <person name="Amyotte S.G."/>
            <person name="Paz Z."/>
            <person name="Inderbitzin P."/>
            <person name="Hayes R.J."/>
            <person name="Heiman D.I."/>
            <person name="Young S."/>
            <person name="Zeng Q."/>
            <person name="Engels R."/>
            <person name="Galagan J."/>
            <person name="Cuomo C.A."/>
            <person name="Dobinson K.F."/>
            <person name="Ma L.-J."/>
        </authorList>
    </citation>
    <scope>NUCLEOTIDE SEQUENCE [LARGE SCALE GENOMIC DNA]</scope>
    <source>
        <strain evidence="3">VaMs.102 / ATCC MYA-4576 / FGSC 10136</strain>
    </source>
</reference>
<evidence type="ECO:0000313" key="2">
    <source>
        <dbReference type="EMBL" id="EEY20022.1"/>
    </source>
</evidence>
<dbReference type="KEGG" id="val:VDBG_06131"/>
<sequence length="167" mass="16774">MFLGQARPQGSSGGAAGKGYKAMAHFPLGEDGPGVVADAGAGGGLADARQADAGLDGEAREGEDDAGEDVDDNLLVNAGDAAGAGAAAAEDEVAAEGAGEERVVGALLARRRAVVLEEEHGELVDGGELGEVAGRGVRVARNTRPGLLAEGPERKRKIMAVRRHTDV</sequence>